<dbReference type="InterPro" id="IPR044746">
    <property type="entry name" value="ABCC_6TM_D1"/>
</dbReference>
<dbReference type="InterPro" id="IPR017871">
    <property type="entry name" value="ABC_transporter-like_CS"/>
</dbReference>
<evidence type="ECO:0000256" key="10">
    <source>
        <dbReference type="SAM" id="Phobius"/>
    </source>
</evidence>
<feature type="transmembrane region" description="Helical" evidence="10">
    <location>
        <begin position="889"/>
        <end position="909"/>
    </location>
</feature>
<evidence type="ECO:0000256" key="5">
    <source>
        <dbReference type="ARBA" id="ARBA00022741"/>
    </source>
</evidence>
<dbReference type="InterPro" id="IPR003439">
    <property type="entry name" value="ABC_transporter-like_ATP-bd"/>
</dbReference>
<feature type="domain" description="ABC transmembrane type-1" evidence="12">
    <location>
        <begin position="86"/>
        <end position="370"/>
    </location>
</feature>
<reference evidence="13" key="1">
    <citation type="submission" date="2020-05" db="EMBL/GenBank/DDBJ databases">
        <title>Phylogenomic resolution of chytrid fungi.</title>
        <authorList>
            <person name="Stajich J.E."/>
            <person name="Amses K."/>
            <person name="Simmons R."/>
            <person name="Seto K."/>
            <person name="Myers J."/>
            <person name="Bonds A."/>
            <person name="Quandt C.A."/>
            <person name="Barry K."/>
            <person name="Liu P."/>
            <person name="Grigoriev I."/>
            <person name="Longcore J.E."/>
            <person name="James T.Y."/>
        </authorList>
    </citation>
    <scope>NUCLEOTIDE SEQUENCE</scope>
    <source>
        <strain evidence="13">PLAUS21</strain>
    </source>
</reference>
<dbReference type="FunFam" id="1.20.1560.10:FF:000013">
    <property type="entry name" value="ABC transporter C family member 2"/>
    <property type="match status" value="1"/>
</dbReference>
<organism evidence="13 14">
    <name type="scientific">Boothiomyces macroporosus</name>
    <dbReference type="NCBI Taxonomy" id="261099"/>
    <lineage>
        <taxon>Eukaryota</taxon>
        <taxon>Fungi</taxon>
        <taxon>Fungi incertae sedis</taxon>
        <taxon>Chytridiomycota</taxon>
        <taxon>Chytridiomycota incertae sedis</taxon>
        <taxon>Chytridiomycetes</taxon>
        <taxon>Rhizophydiales</taxon>
        <taxon>Terramycetaceae</taxon>
        <taxon>Boothiomyces</taxon>
    </lineage>
</organism>
<feature type="transmembrane region" description="Helical" evidence="10">
    <location>
        <begin position="122"/>
        <end position="143"/>
    </location>
</feature>
<evidence type="ECO:0000256" key="2">
    <source>
        <dbReference type="ARBA" id="ARBA00022448"/>
    </source>
</evidence>
<feature type="compositionally biased region" description="Basic and acidic residues" evidence="9">
    <location>
        <begin position="427"/>
        <end position="454"/>
    </location>
</feature>
<feature type="transmembrane region" description="Helical" evidence="10">
    <location>
        <begin position="344"/>
        <end position="369"/>
    </location>
</feature>
<keyword evidence="6" id="KW-0067">ATP-binding</keyword>
<evidence type="ECO:0000256" key="8">
    <source>
        <dbReference type="ARBA" id="ARBA00023136"/>
    </source>
</evidence>
<dbReference type="PANTHER" id="PTHR24223:SF443">
    <property type="entry name" value="MULTIDRUG-RESISTANCE LIKE PROTEIN 1, ISOFORM I"/>
    <property type="match status" value="1"/>
</dbReference>
<evidence type="ECO:0000256" key="1">
    <source>
        <dbReference type="ARBA" id="ARBA00004128"/>
    </source>
</evidence>
<dbReference type="InterPro" id="IPR003593">
    <property type="entry name" value="AAA+_ATPase"/>
</dbReference>
<feature type="domain" description="ABC transmembrane type-1" evidence="12">
    <location>
        <begin position="753"/>
        <end position="1034"/>
    </location>
</feature>
<evidence type="ECO:0000256" key="3">
    <source>
        <dbReference type="ARBA" id="ARBA00022692"/>
    </source>
</evidence>
<dbReference type="Pfam" id="PF00005">
    <property type="entry name" value="ABC_tran"/>
    <property type="match status" value="2"/>
</dbReference>
<dbReference type="InterPro" id="IPR036640">
    <property type="entry name" value="ABC1_TM_sf"/>
</dbReference>
<feature type="region of interest" description="Disordered" evidence="9">
    <location>
        <begin position="427"/>
        <end position="485"/>
    </location>
</feature>
<dbReference type="PROSITE" id="PS50893">
    <property type="entry name" value="ABC_TRANSPORTER_2"/>
    <property type="match status" value="2"/>
</dbReference>
<feature type="transmembrane region" description="Helical" evidence="10">
    <location>
        <begin position="85"/>
        <end position="102"/>
    </location>
</feature>
<keyword evidence="4" id="KW-0677">Repeat</keyword>
<dbReference type="InterPro" id="IPR011527">
    <property type="entry name" value="ABC1_TM_dom"/>
</dbReference>
<dbReference type="InterPro" id="IPR027417">
    <property type="entry name" value="P-loop_NTPase"/>
</dbReference>
<evidence type="ECO:0000313" key="13">
    <source>
        <dbReference type="EMBL" id="KAJ3252516.1"/>
    </source>
</evidence>
<dbReference type="FunFam" id="3.40.50.300:FF:000997">
    <property type="entry name" value="Multidrug resistance-associated protein 1"/>
    <property type="match status" value="1"/>
</dbReference>
<keyword evidence="14" id="KW-1185">Reference proteome</keyword>
<feature type="domain" description="ABC transporter" evidence="11">
    <location>
        <begin position="1072"/>
        <end position="1307"/>
    </location>
</feature>
<dbReference type="SUPFAM" id="SSF90123">
    <property type="entry name" value="ABC transporter transmembrane region"/>
    <property type="match status" value="2"/>
</dbReference>
<dbReference type="Proteomes" id="UP001210925">
    <property type="component" value="Unassembled WGS sequence"/>
</dbReference>
<dbReference type="CDD" id="cd03250">
    <property type="entry name" value="ABCC_MRP_domain1"/>
    <property type="match status" value="1"/>
</dbReference>
<dbReference type="CDD" id="cd18580">
    <property type="entry name" value="ABC_6TM_ABCC_D2"/>
    <property type="match status" value="1"/>
</dbReference>
<feature type="domain" description="ABC transporter" evidence="11">
    <location>
        <begin position="467"/>
        <end position="690"/>
    </location>
</feature>
<keyword evidence="3 10" id="KW-0812">Transmembrane</keyword>
<feature type="compositionally biased region" description="Basic and acidic residues" evidence="9">
    <location>
        <begin position="463"/>
        <end position="481"/>
    </location>
</feature>
<dbReference type="PROSITE" id="PS00211">
    <property type="entry name" value="ABC_TRANSPORTER_1"/>
    <property type="match status" value="2"/>
</dbReference>
<evidence type="ECO:0000256" key="4">
    <source>
        <dbReference type="ARBA" id="ARBA00022737"/>
    </source>
</evidence>
<evidence type="ECO:0000259" key="12">
    <source>
        <dbReference type="PROSITE" id="PS50929"/>
    </source>
</evidence>
<keyword evidence="7 10" id="KW-1133">Transmembrane helix</keyword>
<dbReference type="GO" id="GO:0016887">
    <property type="term" value="F:ATP hydrolysis activity"/>
    <property type="evidence" value="ECO:0007669"/>
    <property type="project" value="InterPro"/>
</dbReference>
<dbReference type="SMART" id="SM00382">
    <property type="entry name" value="AAA"/>
    <property type="match status" value="2"/>
</dbReference>
<proteinExistence type="predicted"/>
<dbReference type="InterPro" id="IPR044726">
    <property type="entry name" value="ABCC_6TM_D2"/>
</dbReference>
<keyword evidence="8 10" id="KW-0472">Membrane</keyword>
<evidence type="ECO:0000259" key="11">
    <source>
        <dbReference type="PROSITE" id="PS50893"/>
    </source>
</evidence>
<feature type="transmembrane region" description="Helical" evidence="10">
    <location>
        <begin position="305"/>
        <end position="332"/>
    </location>
</feature>
<dbReference type="FunFam" id="3.40.50.300:FF:000630">
    <property type="entry name" value="ATP-binding cassette (ABC) transporter, putative"/>
    <property type="match status" value="1"/>
</dbReference>
<dbReference type="Gene3D" id="1.20.1560.10">
    <property type="entry name" value="ABC transporter type 1, transmembrane domain"/>
    <property type="match status" value="2"/>
</dbReference>
<feature type="transmembrane region" description="Helical" evidence="10">
    <location>
        <begin position="792"/>
        <end position="824"/>
    </location>
</feature>
<evidence type="ECO:0000256" key="6">
    <source>
        <dbReference type="ARBA" id="ARBA00022840"/>
    </source>
</evidence>
<dbReference type="PROSITE" id="PS50929">
    <property type="entry name" value="ABC_TM1F"/>
    <property type="match status" value="2"/>
</dbReference>
<keyword evidence="5" id="KW-0547">Nucleotide-binding</keyword>
<keyword evidence="2" id="KW-0813">Transport</keyword>
<dbReference type="SUPFAM" id="SSF52540">
    <property type="entry name" value="P-loop containing nucleoside triphosphate hydrolases"/>
    <property type="match status" value="2"/>
</dbReference>
<comment type="subcellular location">
    <subcellularLocation>
        <location evidence="1">Vacuole membrane</location>
        <topology evidence="1">Multi-pass membrane protein</topology>
    </subcellularLocation>
</comment>
<evidence type="ECO:0000313" key="14">
    <source>
        <dbReference type="Proteomes" id="UP001210925"/>
    </source>
</evidence>
<feature type="transmembrane region" description="Helical" evidence="10">
    <location>
        <begin position="201"/>
        <end position="222"/>
    </location>
</feature>
<sequence>MTQKQQINPGLLSFITISWLTPLLRQAKKKPLTKDDLYELNDNDKSENLSKQFEPFVVEYKLFREGKGPEPSLFKAIARIMSKELFFSVICLSITIVLGLYIPKALEQLVNSIDPFNRDSLWVDNGVALAFIYFGMLLFNTIFTSLNTNINRKISQKSNAIMTGAIYQKSFTLASKSKTKFNEGRIMNMVNEDVQSVTNGLLIIGQVVLLPIQFGLNIYFIWGLVGSAFLAGAGILGAIALSTAVLLPFLNKYISRMIKANDARLAAMRELFYGIKIIKLQALEGYFRDKVAKFRGEQIINLKKFISILCIFLALLFSSQTLLTVATFAVYAVRDGNKMNPGRIFAALSYIGAIVGSLNQLSFTLSSVVRVRKSIMRIHEFLLADELDEKEASLFNSTVDPALPAIKLDNVTWKWEDLDVIKEEIRKEKERKGGPPKEAKKDKTTEKKESDAPKKSMFSFGKKKAEEKPSDEKEEKEERKPPFHLQNISMEIPTGKLVGVVGQIGSGKSSFFSGLINESERLEGDLKINGSIAFCSQQPWILTGTIEKNIVFDQEVDEKKLENAIDVSGLRDDLKLFKDGIKTEIGENGINLSGGQKTRLSLARAIYVNADIYLLDDPLAALDAQVGKHVFENAIKTQLASKTVFLATHQLHYMQQVDHILVFHEGKIVEAGPFDELIHKENGKLKEMLESYKFDEKQDDEEKKIIEKQIASGGAVVDETQDFIEAEDKRQGQVKASVYFTYLKGYKGLGKPIAIAIAVCVTIAAQTLNPWWLSRWTTEASTPGFHETTLYLLVYTGIGLANMVANILFISLFFFAAITASCYFHDMALEGLLRAPMAFYDRNPIGRIINRMSTDVEALDNGIVGVFMTTIFTVASIVSSTVLIVQGSWYLLIGIVVLPILFIGLFNMYKPANIELKRLTSTGKSPLDSHISETLTGLATIRAYRVEQSFIAKQRLLMDDSQAPSYIFQSAQIWFQLRVSVLTSFLSLAMALIAVLTTSSSIAFASRVALSLSSATQIAESITALLSTLATAEAEMNAVERMDYYGNNLPREDETVKPADPDATQWPKEGKIEIKDLELRYPNRPDSVIIKGISALIKPGEKVGVVGRTGSGKSTLLTAFFRIMEPSQGTIIIDGQDIQKLGLATLRSRIQIISQEPVLFDGTFRSNLDHTGEHTDDELWKALEYSGLKDYVSELPEKLDASITTNGENLSVGQRQLVCLSRSILQKPKILMMDEATSSIDGDSDKLVQQAIQNHFGSTTVISIAHRLNTIAGFDRVIVLDKGKIAEFDTPHALLQDKESIFSQMTDASGQANAQLIRELAQQHYESTH</sequence>
<accession>A0AAD5Y0K6</accession>
<feature type="transmembrane region" description="Helical" evidence="10">
    <location>
        <begin position="979"/>
        <end position="1004"/>
    </location>
</feature>
<feature type="transmembrane region" description="Helical" evidence="10">
    <location>
        <begin position="861"/>
        <end position="883"/>
    </location>
</feature>
<protein>
    <submittedName>
        <fullName evidence="13">Uncharacterized protein</fullName>
    </submittedName>
</protein>
<dbReference type="GO" id="GO:0140359">
    <property type="term" value="F:ABC-type transporter activity"/>
    <property type="evidence" value="ECO:0007669"/>
    <property type="project" value="InterPro"/>
</dbReference>
<dbReference type="CDD" id="cd03244">
    <property type="entry name" value="ABCC_MRP_domain2"/>
    <property type="match status" value="1"/>
</dbReference>
<dbReference type="InterPro" id="IPR050173">
    <property type="entry name" value="ABC_transporter_C-like"/>
</dbReference>
<feature type="transmembrane region" description="Helical" evidence="10">
    <location>
        <begin position="228"/>
        <end position="250"/>
    </location>
</feature>
<dbReference type="PANTHER" id="PTHR24223">
    <property type="entry name" value="ATP-BINDING CASSETTE SUB-FAMILY C"/>
    <property type="match status" value="1"/>
</dbReference>
<dbReference type="EMBL" id="JADGKB010000138">
    <property type="protein sequence ID" value="KAJ3252516.1"/>
    <property type="molecule type" value="Genomic_DNA"/>
</dbReference>
<dbReference type="Pfam" id="PF00664">
    <property type="entry name" value="ABC_membrane"/>
    <property type="match status" value="2"/>
</dbReference>
<evidence type="ECO:0000256" key="7">
    <source>
        <dbReference type="ARBA" id="ARBA00022989"/>
    </source>
</evidence>
<dbReference type="GO" id="GO:0005524">
    <property type="term" value="F:ATP binding"/>
    <property type="evidence" value="ECO:0007669"/>
    <property type="project" value="UniProtKB-KW"/>
</dbReference>
<dbReference type="CDD" id="cd18579">
    <property type="entry name" value="ABC_6TM_ABCC_D1"/>
    <property type="match status" value="1"/>
</dbReference>
<dbReference type="Gene3D" id="3.40.50.300">
    <property type="entry name" value="P-loop containing nucleotide triphosphate hydrolases"/>
    <property type="match status" value="2"/>
</dbReference>
<feature type="transmembrane region" description="Helical" evidence="10">
    <location>
        <begin position="753"/>
        <end position="772"/>
    </location>
</feature>
<dbReference type="GO" id="GO:0000329">
    <property type="term" value="C:fungal-type vacuole membrane"/>
    <property type="evidence" value="ECO:0007669"/>
    <property type="project" value="UniProtKB-ARBA"/>
</dbReference>
<comment type="caution">
    <text evidence="13">The sequence shown here is derived from an EMBL/GenBank/DDBJ whole genome shotgun (WGS) entry which is preliminary data.</text>
</comment>
<name>A0AAD5Y0K6_9FUNG</name>
<evidence type="ECO:0000256" key="9">
    <source>
        <dbReference type="SAM" id="MobiDB-lite"/>
    </source>
</evidence>
<gene>
    <name evidence="13" type="ORF">HK103_001417</name>
</gene>